<accession>A0A1B9C256</accession>
<dbReference type="AlphaFoldDB" id="A0A1B9C256"/>
<keyword evidence="1" id="KW-0472">Membrane</keyword>
<evidence type="ECO:0000313" key="3">
    <source>
        <dbReference type="Proteomes" id="UP000093129"/>
    </source>
</evidence>
<reference evidence="2 3" key="1">
    <citation type="submission" date="2016-07" db="EMBL/GenBank/DDBJ databases">
        <title>Draft genome of a psychrotolerant acidophile Acidithiobacillus ferrivorans strain YL15.</title>
        <authorList>
            <person name="Peng T."/>
            <person name="Ma L."/>
            <person name="Nan M."/>
            <person name="An N."/>
            <person name="Wang M."/>
            <person name="Qiu G."/>
            <person name="Zeng W."/>
        </authorList>
    </citation>
    <scope>NUCLEOTIDE SEQUENCE [LARGE SCALE GENOMIC DNA]</scope>
    <source>
        <strain evidence="2 3">YL15</strain>
    </source>
</reference>
<dbReference type="Proteomes" id="UP000093129">
    <property type="component" value="Unassembled WGS sequence"/>
</dbReference>
<proteinExistence type="predicted"/>
<comment type="caution">
    <text evidence="2">The sequence shown here is derived from an EMBL/GenBank/DDBJ whole genome shotgun (WGS) entry which is preliminary data.</text>
</comment>
<sequence length="231" mass="25921">MSDHAGLLQMWLLPGVTVLLAIATGALACFTYKMAKSTEKALEQNARLVGETHDLVESNKVLVESEERHHQEGMSPFVAFEFYSEWSHINIDDLIDLSRIKEHIIYLKGSVSNKGYGLSNNGSLYLLCWDSDANTPCIKIDLPILAPGQVWNNKKINGVECIEMCFIEGQFEAAITEAVKNKGWLVVLVVEDIFKKKHVTHIKPNHQDSSVDVYFNRNAGDSCQAFCNCMR</sequence>
<protein>
    <submittedName>
        <fullName evidence="2">Uncharacterized protein</fullName>
    </submittedName>
</protein>
<feature type="transmembrane region" description="Helical" evidence="1">
    <location>
        <begin position="12"/>
        <end position="32"/>
    </location>
</feature>
<dbReference type="EMBL" id="MASQ01000013">
    <property type="protein sequence ID" value="OCB04004.1"/>
    <property type="molecule type" value="Genomic_DNA"/>
</dbReference>
<name>A0A1B9C256_9PROT</name>
<evidence type="ECO:0000313" key="2">
    <source>
        <dbReference type="EMBL" id="OCB04004.1"/>
    </source>
</evidence>
<dbReference type="RefSeq" id="WP_065412444.1">
    <property type="nucleotide sequence ID" value="NZ_MASQ01000013.1"/>
</dbReference>
<evidence type="ECO:0000256" key="1">
    <source>
        <dbReference type="SAM" id="Phobius"/>
    </source>
</evidence>
<organism evidence="2 3">
    <name type="scientific">Acidithiobacillus ferrivorans</name>
    <dbReference type="NCBI Taxonomy" id="160808"/>
    <lineage>
        <taxon>Bacteria</taxon>
        <taxon>Pseudomonadati</taxon>
        <taxon>Pseudomonadota</taxon>
        <taxon>Acidithiobacillia</taxon>
        <taxon>Acidithiobacillales</taxon>
        <taxon>Acidithiobacillaceae</taxon>
        <taxon>Acidithiobacillus</taxon>
    </lineage>
</organism>
<keyword evidence="1" id="KW-0812">Transmembrane</keyword>
<gene>
    <name evidence="2" type="ORF">BBC27_00170</name>
</gene>
<keyword evidence="1" id="KW-1133">Transmembrane helix</keyword>